<sequence>MEVKITFEEKEKKQAEKQYPMPKRFFDTEFKGDPKMVEKAVHALRAVAINDPDWRDWKEI</sequence>
<evidence type="ECO:0000313" key="2">
    <source>
        <dbReference type="EMBL" id="GAI68177.1"/>
    </source>
</evidence>
<name>X1QI71_9ZZZZ</name>
<comment type="caution">
    <text evidence="2">The sequence shown here is derived from an EMBL/GenBank/DDBJ whole genome shotgun (WGS) entry which is preliminary data.</text>
</comment>
<accession>X1QI71</accession>
<protein>
    <submittedName>
        <fullName evidence="2">Uncharacterized protein</fullName>
    </submittedName>
</protein>
<dbReference type="EMBL" id="BARV01021681">
    <property type="protein sequence ID" value="GAI26437.1"/>
    <property type="molecule type" value="Genomic_DNA"/>
</dbReference>
<proteinExistence type="predicted"/>
<organism evidence="2">
    <name type="scientific">marine sediment metagenome</name>
    <dbReference type="NCBI Taxonomy" id="412755"/>
    <lineage>
        <taxon>unclassified sequences</taxon>
        <taxon>metagenomes</taxon>
        <taxon>ecological metagenomes</taxon>
    </lineage>
</organism>
<dbReference type="EMBL" id="BARW01000022">
    <property type="protein sequence ID" value="GAI68177.1"/>
    <property type="molecule type" value="Genomic_DNA"/>
</dbReference>
<evidence type="ECO:0000313" key="1">
    <source>
        <dbReference type="EMBL" id="GAI26437.1"/>
    </source>
</evidence>
<dbReference type="AlphaFoldDB" id="X1QI71"/>
<gene>
    <name evidence="1" type="ORF">S06H3_35876</name>
    <name evidence="2" type="ORF">S12H4_00258</name>
</gene>
<reference evidence="2" key="1">
    <citation type="journal article" date="2014" name="Front. Microbiol.">
        <title>High frequency of phylogenetically diverse reductive dehalogenase-homologous genes in deep subseafloor sedimentary metagenomes.</title>
        <authorList>
            <person name="Kawai M."/>
            <person name="Futagami T."/>
            <person name="Toyoda A."/>
            <person name="Takaki Y."/>
            <person name="Nishi S."/>
            <person name="Hori S."/>
            <person name="Arai W."/>
            <person name="Tsubouchi T."/>
            <person name="Morono Y."/>
            <person name="Uchiyama I."/>
            <person name="Ito T."/>
            <person name="Fujiyama A."/>
            <person name="Inagaki F."/>
            <person name="Takami H."/>
        </authorList>
    </citation>
    <scope>NUCLEOTIDE SEQUENCE</scope>
    <source>
        <strain evidence="2">Expedition CK06-06</strain>
    </source>
</reference>